<dbReference type="InterPro" id="IPR011004">
    <property type="entry name" value="Trimer_LpxA-like_sf"/>
</dbReference>
<dbReference type="Pfam" id="PF00132">
    <property type="entry name" value="Hexapep"/>
    <property type="match status" value="1"/>
</dbReference>
<name>A0ABS1QB40_9FLAO</name>
<evidence type="ECO:0000256" key="3">
    <source>
        <dbReference type="ARBA" id="ARBA00022679"/>
    </source>
</evidence>
<dbReference type="InterPro" id="IPR056729">
    <property type="entry name" value="GMPPB_C"/>
</dbReference>
<dbReference type="Proteomes" id="UP000661696">
    <property type="component" value="Unassembled WGS sequence"/>
</dbReference>
<keyword evidence="8" id="KW-1185">Reference proteome</keyword>
<dbReference type="PANTHER" id="PTHR43378:SF2">
    <property type="entry name" value="UDP-3-O-ACYLGLUCOSAMINE N-ACYLTRANSFERASE 1, MITOCHONDRIAL-RELATED"/>
    <property type="match status" value="1"/>
</dbReference>
<evidence type="ECO:0000313" key="7">
    <source>
        <dbReference type="EMBL" id="MBL1219829.1"/>
    </source>
</evidence>
<dbReference type="Gene3D" id="2.160.10.10">
    <property type="entry name" value="Hexapeptide repeat proteins"/>
    <property type="match status" value="1"/>
</dbReference>
<dbReference type="Pfam" id="PF25087">
    <property type="entry name" value="GMPPB_C"/>
    <property type="match status" value="1"/>
</dbReference>
<evidence type="ECO:0000259" key="6">
    <source>
        <dbReference type="Pfam" id="PF25087"/>
    </source>
</evidence>
<keyword evidence="3" id="KW-0808">Transferase</keyword>
<accession>A0ABS1QB40</accession>
<proteinExistence type="predicted"/>
<gene>
    <name evidence="7" type="ORF">JET18_03215</name>
</gene>
<dbReference type="EMBL" id="JAELVM010000001">
    <property type="protein sequence ID" value="MBL1219829.1"/>
    <property type="molecule type" value="Genomic_DNA"/>
</dbReference>
<dbReference type="RefSeq" id="WP_202089171.1">
    <property type="nucleotide sequence ID" value="NZ_JAELVM010000001.1"/>
</dbReference>
<comment type="caution">
    <text evidence="7">The sequence shown here is derived from an EMBL/GenBank/DDBJ whole genome shotgun (WGS) entry which is preliminary data.</text>
</comment>
<reference evidence="7 8" key="1">
    <citation type="submission" date="2020-12" db="EMBL/GenBank/DDBJ databases">
        <title>Chryseobacterium endoalhailicus sp. nov., isolated from seed of leguminous plant.</title>
        <authorList>
            <person name="Zhang X."/>
        </authorList>
    </citation>
    <scope>NUCLEOTIDE SEQUENCE [LARGE SCALE GENOMIC DNA]</scope>
    <source>
        <strain evidence="7 8">L7</strain>
    </source>
</reference>
<dbReference type="PANTHER" id="PTHR43378">
    <property type="entry name" value="UDP-3-O-ACYLGLUCOSAMINE N-ACYLTRANSFERASE"/>
    <property type="match status" value="1"/>
</dbReference>
<sequence>MATLTEIIEKLNPVQVIGNTDKNVINAIQLDVDNQRDDVVMWVSPKFSDRLKNISKGIILCGEFPEEYINNGCTYLLFENPRLAFQKALTEFFMPAKKTGISKTAVIGDHVKIGQNTYIGEYVVIEDNCVIGDHTVIDHHTTLKSDTIVGEYVIIGANNTIGGVGFGYEKDETGEYVFIPHIGNVIIGNHVEIGNNTCIDRAVLGSTVLMDNVKVDNLVHIAHGVKIGKNSLIIANAMVAGSVEIGENTWVAPSSSILNQKKIGNDVTIGLSAVVVKNVEDGQTVIGSPAEEISIALNKKKLLAQKVYISE</sequence>
<keyword evidence="1" id="KW-0444">Lipid biosynthesis</keyword>
<dbReference type="Gene3D" id="3.40.1390.10">
    <property type="entry name" value="MurE/MurF, N-terminal domain"/>
    <property type="match status" value="1"/>
</dbReference>
<evidence type="ECO:0000256" key="2">
    <source>
        <dbReference type="ARBA" id="ARBA00022556"/>
    </source>
</evidence>
<evidence type="ECO:0000256" key="1">
    <source>
        <dbReference type="ARBA" id="ARBA00022516"/>
    </source>
</evidence>
<evidence type="ECO:0000256" key="5">
    <source>
        <dbReference type="ARBA" id="ARBA00023315"/>
    </source>
</evidence>
<organism evidence="7 8">
    <name type="scientific">Chryseobacterium endalhagicum</name>
    <dbReference type="NCBI Taxonomy" id="2797638"/>
    <lineage>
        <taxon>Bacteria</taxon>
        <taxon>Pseudomonadati</taxon>
        <taxon>Bacteroidota</taxon>
        <taxon>Flavobacteriia</taxon>
        <taxon>Flavobacteriales</taxon>
        <taxon>Weeksellaceae</taxon>
        <taxon>Chryseobacterium group</taxon>
        <taxon>Chryseobacterium</taxon>
    </lineage>
</organism>
<protein>
    <recommendedName>
        <fullName evidence="6">Mannose-1-phosphate guanyltransferase C-terminal domain-containing protein</fullName>
    </recommendedName>
</protein>
<keyword evidence="2" id="KW-0441">Lipid A biosynthesis</keyword>
<feature type="domain" description="Mannose-1-phosphate guanyltransferase C-terminal" evidence="6">
    <location>
        <begin position="98"/>
        <end position="203"/>
    </location>
</feature>
<dbReference type="SUPFAM" id="SSF51161">
    <property type="entry name" value="Trimeric LpxA-like enzymes"/>
    <property type="match status" value="1"/>
</dbReference>
<evidence type="ECO:0000313" key="8">
    <source>
        <dbReference type="Proteomes" id="UP000661696"/>
    </source>
</evidence>
<dbReference type="InterPro" id="IPR001451">
    <property type="entry name" value="Hexapep"/>
</dbReference>
<keyword evidence="5" id="KW-0012">Acyltransferase</keyword>
<evidence type="ECO:0000256" key="4">
    <source>
        <dbReference type="ARBA" id="ARBA00023098"/>
    </source>
</evidence>
<dbReference type="CDD" id="cd03352">
    <property type="entry name" value="LbH_LpxD"/>
    <property type="match status" value="1"/>
</dbReference>
<dbReference type="InterPro" id="IPR007691">
    <property type="entry name" value="LpxD"/>
</dbReference>
<keyword evidence="4" id="KW-0443">Lipid metabolism</keyword>